<proteinExistence type="predicted"/>
<dbReference type="AlphaFoldDB" id="A0A3E0H240"/>
<name>A0A3E0H240_9PSEU</name>
<organism evidence="2 3">
    <name type="scientific">Kutzneria buriramensis</name>
    <dbReference type="NCBI Taxonomy" id="1045776"/>
    <lineage>
        <taxon>Bacteria</taxon>
        <taxon>Bacillati</taxon>
        <taxon>Actinomycetota</taxon>
        <taxon>Actinomycetes</taxon>
        <taxon>Pseudonocardiales</taxon>
        <taxon>Pseudonocardiaceae</taxon>
        <taxon>Kutzneria</taxon>
    </lineage>
</organism>
<protein>
    <submittedName>
        <fullName evidence="2">Uncharacterized protein</fullName>
    </submittedName>
</protein>
<evidence type="ECO:0000256" key="1">
    <source>
        <dbReference type="SAM" id="MobiDB-lite"/>
    </source>
</evidence>
<sequence>MTDIFHDIGDVLERVYREQEEMDAALRETEPDSPSVPARRAA</sequence>
<gene>
    <name evidence="2" type="ORF">BCF44_115108</name>
</gene>
<evidence type="ECO:0000313" key="2">
    <source>
        <dbReference type="EMBL" id="REH37104.1"/>
    </source>
</evidence>
<comment type="caution">
    <text evidence="2">The sequence shown here is derived from an EMBL/GenBank/DDBJ whole genome shotgun (WGS) entry which is preliminary data.</text>
</comment>
<evidence type="ECO:0000313" key="3">
    <source>
        <dbReference type="Proteomes" id="UP000256269"/>
    </source>
</evidence>
<dbReference type="EMBL" id="QUNO01000015">
    <property type="protein sequence ID" value="REH37104.1"/>
    <property type="molecule type" value="Genomic_DNA"/>
</dbReference>
<keyword evidence="3" id="KW-1185">Reference proteome</keyword>
<dbReference type="Proteomes" id="UP000256269">
    <property type="component" value="Unassembled WGS sequence"/>
</dbReference>
<feature type="region of interest" description="Disordered" evidence="1">
    <location>
        <begin position="22"/>
        <end position="42"/>
    </location>
</feature>
<reference evidence="2 3" key="1">
    <citation type="submission" date="2018-08" db="EMBL/GenBank/DDBJ databases">
        <title>Genomic Encyclopedia of Archaeal and Bacterial Type Strains, Phase II (KMG-II): from individual species to whole genera.</title>
        <authorList>
            <person name="Goeker M."/>
        </authorList>
    </citation>
    <scope>NUCLEOTIDE SEQUENCE [LARGE SCALE GENOMIC DNA]</scope>
    <source>
        <strain evidence="2 3">DSM 45791</strain>
    </source>
</reference>
<dbReference type="RefSeq" id="WP_281283186.1">
    <property type="nucleotide sequence ID" value="NZ_CP144375.1"/>
</dbReference>
<accession>A0A3E0H240</accession>